<protein>
    <submittedName>
        <fullName evidence="2">Uncharacterized protein</fullName>
    </submittedName>
</protein>
<gene>
    <name evidence="2" type="ORF">LTRI10_LOCUS13998</name>
</gene>
<evidence type="ECO:0000313" key="2">
    <source>
        <dbReference type="EMBL" id="CAL1371965.1"/>
    </source>
</evidence>
<reference evidence="2 3" key="1">
    <citation type="submission" date="2024-04" db="EMBL/GenBank/DDBJ databases">
        <authorList>
            <person name="Fracassetti M."/>
        </authorList>
    </citation>
    <scope>NUCLEOTIDE SEQUENCE [LARGE SCALE GENOMIC DNA]</scope>
</reference>
<keyword evidence="3" id="KW-1185">Reference proteome</keyword>
<feature type="region of interest" description="Disordered" evidence="1">
    <location>
        <begin position="73"/>
        <end position="125"/>
    </location>
</feature>
<dbReference type="EMBL" id="OZ034815">
    <property type="protein sequence ID" value="CAL1371965.1"/>
    <property type="molecule type" value="Genomic_DNA"/>
</dbReference>
<accession>A0AAV2DEJ0</accession>
<sequence>MLTSIPYTSYEGWILVDFVLTENQNLSYRLAKVVQIATAHRHPTEGHARLTGPPIERFLLLGSVSRENEIVIRGGRGNRQPEAEEEADERNDDRCTVFGSLRSGEEEGGPGSWRSEIVGSRRGGDEGRIFGVWRVTAERRSKDEDDD</sequence>
<evidence type="ECO:0000256" key="1">
    <source>
        <dbReference type="SAM" id="MobiDB-lite"/>
    </source>
</evidence>
<evidence type="ECO:0000313" key="3">
    <source>
        <dbReference type="Proteomes" id="UP001497516"/>
    </source>
</evidence>
<organism evidence="2 3">
    <name type="scientific">Linum trigynum</name>
    <dbReference type="NCBI Taxonomy" id="586398"/>
    <lineage>
        <taxon>Eukaryota</taxon>
        <taxon>Viridiplantae</taxon>
        <taxon>Streptophyta</taxon>
        <taxon>Embryophyta</taxon>
        <taxon>Tracheophyta</taxon>
        <taxon>Spermatophyta</taxon>
        <taxon>Magnoliopsida</taxon>
        <taxon>eudicotyledons</taxon>
        <taxon>Gunneridae</taxon>
        <taxon>Pentapetalae</taxon>
        <taxon>rosids</taxon>
        <taxon>fabids</taxon>
        <taxon>Malpighiales</taxon>
        <taxon>Linaceae</taxon>
        <taxon>Linum</taxon>
    </lineage>
</organism>
<proteinExistence type="predicted"/>
<dbReference type="AlphaFoldDB" id="A0AAV2DEJ0"/>
<dbReference type="Proteomes" id="UP001497516">
    <property type="component" value="Chromosome 2"/>
</dbReference>
<name>A0AAV2DEJ0_9ROSI</name>